<dbReference type="RefSeq" id="WP_207599723.1">
    <property type="nucleotide sequence ID" value="NZ_JAFNJU010000006.1"/>
</dbReference>
<gene>
    <name evidence="4" type="ORF">J3A84_09210</name>
</gene>
<dbReference type="Pfam" id="PF01557">
    <property type="entry name" value="FAA_hydrolase"/>
    <property type="match status" value="1"/>
</dbReference>
<dbReference type="SUPFAM" id="SSF56529">
    <property type="entry name" value="FAH"/>
    <property type="match status" value="1"/>
</dbReference>
<feature type="domain" description="Fumarylacetoacetase-like C-terminal" evidence="3">
    <location>
        <begin position="84"/>
        <end position="294"/>
    </location>
</feature>
<evidence type="ECO:0000313" key="4">
    <source>
        <dbReference type="EMBL" id="MBO1265204.1"/>
    </source>
</evidence>
<comment type="caution">
    <text evidence="4">The sequence shown here is derived from an EMBL/GenBank/DDBJ whole genome shotgun (WGS) entry which is preliminary data.</text>
</comment>
<evidence type="ECO:0000259" key="3">
    <source>
        <dbReference type="Pfam" id="PF01557"/>
    </source>
</evidence>
<evidence type="ECO:0000313" key="5">
    <source>
        <dbReference type="Proteomes" id="UP000664218"/>
    </source>
</evidence>
<dbReference type="FunFam" id="3.90.850.10:FF:000002">
    <property type="entry name" value="2-hydroxyhepta-2,4-diene-1,7-dioate isomerase"/>
    <property type="match status" value="1"/>
</dbReference>
<name>A0A939H9W0_9CLOT</name>
<evidence type="ECO:0000256" key="1">
    <source>
        <dbReference type="ARBA" id="ARBA00010211"/>
    </source>
</evidence>
<dbReference type="EMBL" id="JAFNJU010000006">
    <property type="protein sequence ID" value="MBO1265204.1"/>
    <property type="molecule type" value="Genomic_DNA"/>
</dbReference>
<dbReference type="PANTHER" id="PTHR42796:SF4">
    <property type="entry name" value="FUMARYLACETOACETATE HYDROLASE DOMAIN-CONTAINING PROTEIN 2A"/>
    <property type="match status" value="1"/>
</dbReference>
<dbReference type="GO" id="GO:0016853">
    <property type="term" value="F:isomerase activity"/>
    <property type="evidence" value="ECO:0007669"/>
    <property type="project" value="UniProtKB-ARBA"/>
</dbReference>
<dbReference type="GO" id="GO:0046872">
    <property type="term" value="F:metal ion binding"/>
    <property type="evidence" value="ECO:0007669"/>
    <property type="project" value="UniProtKB-KW"/>
</dbReference>
<dbReference type="PANTHER" id="PTHR42796">
    <property type="entry name" value="FUMARYLACETOACETATE HYDROLASE DOMAIN-CONTAINING PROTEIN 2A-RELATED"/>
    <property type="match status" value="1"/>
</dbReference>
<dbReference type="InterPro" id="IPR051121">
    <property type="entry name" value="FAH"/>
</dbReference>
<protein>
    <submittedName>
        <fullName evidence="4">Fumarylacetoacetate hydrolase family protein</fullName>
    </submittedName>
</protein>
<dbReference type="Gene3D" id="3.90.850.10">
    <property type="entry name" value="Fumarylacetoacetase-like, C-terminal domain"/>
    <property type="match status" value="1"/>
</dbReference>
<sequence>MKFITFVHKGKEQIGVLSLDESKVLKISKILGHERYEDMNQFIEEATELDLDIIAQVRINEKDLGTPVEEIRYLAPIVKPKHDIICVGVNYESHLKESTLALQADLSSQKSPVYFSKRTTRILGHEEAVKGFFEIDEELDYEVEVAVIIGKRGINIPKDQVEDYIFGYSIFNDVSSRTLQKGHLQWYKGKSLDTHSVLGPVILHRSALPLPLKLKVESRVNGEVRQSSSTELFLHDIATIVSDFSRGITLEPGDIIATGTPSGVGMGFDPPRFMKKGDVVECEVEKIGILKSSIVE</sequence>
<keyword evidence="2" id="KW-0479">Metal-binding</keyword>
<keyword evidence="5" id="KW-1185">Reference proteome</keyword>
<organism evidence="4 5">
    <name type="scientific">Proteiniclasticum aestuarii</name>
    <dbReference type="NCBI Taxonomy" id="2817862"/>
    <lineage>
        <taxon>Bacteria</taxon>
        <taxon>Bacillati</taxon>
        <taxon>Bacillota</taxon>
        <taxon>Clostridia</taxon>
        <taxon>Eubacteriales</taxon>
        <taxon>Clostridiaceae</taxon>
        <taxon>Proteiniclasticum</taxon>
    </lineage>
</organism>
<dbReference type="AlphaFoldDB" id="A0A939H9W0"/>
<accession>A0A939H9W0</accession>
<keyword evidence="4" id="KW-0378">Hydrolase</keyword>
<comment type="similarity">
    <text evidence="1">Belongs to the FAH family.</text>
</comment>
<evidence type="ECO:0000256" key="2">
    <source>
        <dbReference type="ARBA" id="ARBA00022723"/>
    </source>
</evidence>
<reference evidence="4" key="1">
    <citation type="submission" date="2021-03" db="EMBL/GenBank/DDBJ databases">
        <title>Proteiniclasticum marinus sp. nov., isolated from tidal flat sediment.</title>
        <authorList>
            <person name="Namirimu T."/>
            <person name="Yang J.-A."/>
            <person name="Yang S.-H."/>
            <person name="Kim Y.-J."/>
            <person name="Kwon K.K."/>
        </authorList>
    </citation>
    <scope>NUCLEOTIDE SEQUENCE</scope>
    <source>
        <strain evidence="4">SCR006</strain>
    </source>
</reference>
<dbReference type="GO" id="GO:0016787">
    <property type="term" value="F:hydrolase activity"/>
    <property type="evidence" value="ECO:0007669"/>
    <property type="project" value="UniProtKB-KW"/>
</dbReference>
<dbReference type="Proteomes" id="UP000664218">
    <property type="component" value="Unassembled WGS sequence"/>
</dbReference>
<proteinExistence type="inferred from homology"/>
<dbReference type="GO" id="GO:0019752">
    <property type="term" value="P:carboxylic acid metabolic process"/>
    <property type="evidence" value="ECO:0007669"/>
    <property type="project" value="UniProtKB-ARBA"/>
</dbReference>
<dbReference type="InterPro" id="IPR036663">
    <property type="entry name" value="Fumarylacetoacetase_C_sf"/>
</dbReference>
<dbReference type="InterPro" id="IPR011234">
    <property type="entry name" value="Fumarylacetoacetase-like_C"/>
</dbReference>